<accession>A0ACB6Z838</accession>
<keyword evidence="2" id="KW-1185">Reference proteome</keyword>
<proteinExistence type="predicted"/>
<evidence type="ECO:0000313" key="1">
    <source>
        <dbReference type="EMBL" id="KAF9645894.1"/>
    </source>
</evidence>
<comment type="caution">
    <text evidence="1">The sequence shown here is derived from an EMBL/GenBank/DDBJ whole genome shotgun (WGS) entry which is preliminary data.</text>
</comment>
<organism evidence="1 2">
    <name type="scientific">Thelephora ganbajun</name>
    <name type="common">Ganba fungus</name>
    <dbReference type="NCBI Taxonomy" id="370292"/>
    <lineage>
        <taxon>Eukaryota</taxon>
        <taxon>Fungi</taxon>
        <taxon>Dikarya</taxon>
        <taxon>Basidiomycota</taxon>
        <taxon>Agaricomycotina</taxon>
        <taxon>Agaricomycetes</taxon>
        <taxon>Thelephorales</taxon>
        <taxon>Thelephoraceae</taxon>
        <taxon>Thelephora</taxon>
    </lineage>
</organism>
<dbReference type="Proteomes" id="UP000886501">
    <property type="component" value="Unassembled WGS sequence"/>
</dbReference>
<reference evidence="1" key="2">
    <citation type="journal article" date="2020" name="Nat. Commun.">
        <title>Large-scale genome sequencing of mycorrhizal fungi provides insights into the early evolution of symbiotic traits.</title>
        <authorList>
            <person name="Miyauchi S."/>
            <person name="Kiss E."/>
            <person name="Kuo A."/>
            <person name="Drula E."/>
            <person name="Kohler A."/>
            <person name="Sanchez-Garcia M."/>
            <person name="Morin E."/>
            <person name="Andreopoulos B."/>
            <person name="Barry K.W."/>
            <person name="Bonito G."/>
            <person name="Buee M."/>
            <person name="Carver A."/>
            <person name="Chen C."/>
            <person name="Cichocki N."/>
            <person name="Clum A."/>
            <person name="Culley D."/>
            <person name="Crous P.W."/>
            <person name="Fauchery L."/>
            <person name="Girlanda M."/>
            <person name="Hayes R.D."/>
            <person name="Keri Z."/>
            <person name="LaButti K."/>
            <person name="Lipzen A."/>
            <person name="Lombard V."/>
            <person name="Magnuson J."/>
            <person name="Maillard F."/>
            <person name="Murat C."/>
            <person name="Nolan M."/>
            <person name="Ohm R.A."/>
            <person name="Pangilinan J."/>
            <person name="Pereira M.F."/>
            <person name="Perotto S."/>
            <person name="Peter M."/>
            <person name="Pfister S."/>
            <person name="Riley R."/>
            <person name="Sitrit Y."/>
            <person name="Stielow J.B."/>
            <person name="Szollosi G."/>
            <person name="Zifcakova L."/>
            <person name="Stursova M."/>
            <person name="Spatafora J.W."/>
            <person name="Tedersoo L."/>
            <person name="Vaario L.M."/>
            <person name="Yamada A."/>
            <person name="Yan M."/>
            <person name="Wang P."/>
            <person name="Xu J."/>
            <person name="Bruns T."/>
            <person name="Baldrian P."/>
            <person name="Vilgalys R."/>
            <person name="Dunand C."/>
            <person name="Henrissat B."/>
            <person name="Grigoriev I.V."/>
            <person name="Hibbett D."/>
            <person name="Nagy L.G."/>
            <person name="Martin F.M."/>
        </authorList>
    </citation>
    <scope>NUCLEOTIDE SEQUENCE</scope>
    <source>
        <strain evidence="1">P2</strain>
    </source>
</reference>
<evidence type="ECO:0000313" key="2">
    <source>
        <dbReference type="Proteomes" id="UP000886501"/>
    </source>
</evidence>
<name>A0ACB6Z838_THEGA</name>
<dbReference type="EMBL" id="MU118074">
    <property type="protein sequence ID" value="KAF9645894.1"/>
    <property type="molecule type" value="Genomic_DNA"/>
</dbReference>
<sequence>MVNAGPSWNGGGNFTGKVACSVPFFSHVLALTLRVWWPLDGRKECGLGSGMINSMRRVLHLRMDSQCAMLADFGIFLVLTGKVCDG</sequence>
<reference evidence="1" key="1">
    <citation type="submission" date="2019-10" db="EMBL/GenBank/DDBJ databases">
        <authorList>
            <consortium name="DOE Joint Genome Institute"/>
            <person name="Kuo A."/>
            <person name="Miyauchi S."/>
            <person name="Kiss E."/>
            <person name="Drula E."/>
            <person name="Kohler A."/>
            <person name="Sanchez-Garcia M."/>
            <person name="Andreopoulos B."/>
            <person name="Barry K.W."/>
            <person name="Bonito G."/>
            <person name="Buee M."/>
            <person name="Carver A."/>
            <person name="Chen C."/>
            <person name="Cichocki N."/>
            <person name="Clum A."/>
            <person name="Culley D."/>
            <person name="Crous P.W."/>
            <person name="Fauchery L."/>
            <person name="Girlanda M."/>
            <person name="Hayes R."/>
            <person name="Keri Z."/>
            <person name="Labutti K."/>
            <person name="Lipzen A."/>
            <person name="Lombard V."/>
            <person name="Magnuson J."/>
            <person name="Maillard F."/>
            <person name="Morin E."/>
            <person name="Murat C."/>
            <person name="Nolan M."/>
            <person name="Ohm R."/>
            <person name="Pangilinan J."/>
            <person name="Pereira M."/>
            <person name="Perotto S."/>
            <person name="Peter M."/>
            <person name="Riley R."/>
            <person name="Sitrit Y."/>
            <person name="Stielow B."/>
            <person name="Szollosi G."/>
            <person name="Zifcakova L."/>
            <person name="Stursova M."/>
            <person name="Spatafora J.W."/>
            <person name="Tedersoo L."/>
            <person name="Vaario L.-M."/>
            <person name="Yamada A."/>
            <person name="Yan M."/>
            <person name="Wang P."/>
            <person name="Xu J."/>
            <person name="Bruns T."/>
            <person name="Baldrian P."/>
            <person name="Vilgalys R."/>
            <person name="Henrissat B."/>
            <person name="Grigoriev I.V."/>
            <person name="Hibbett D."/>
            <person name="Nagy L.G."/>
            <person name="Martin F.M."/>
        </authorList>
    </citation>
    <scope>NUCLEOTIDE SEQUENCE</scope>
    <source>
        <strain evidence="1">P2</strain>
    </source>
</reference>
<gene>
    <name evidence="1" type="ORF">BDM02DRAFT_386781</name>
</gene>
<protein>
    <submittedName>
        <fullName evidence="1">Uncharacterized protein</fullName>
    </submittedName>
</protein>